<dbReference type="PaxDb" id="4097-A0A1S3Z536"/>
<keyword evidence="1" id="KW-0472">Membrane</keyword>
<gene>
    <name evidence="2" type="primary">LOC107783129</name>
</gene>
<evidence type="ECO:0000313" key="2">
    <source>
        <dbReference type="RefSeq" id="XP_016459590.1"/>
    </source>
</evidence>
<feature type="transmembrane region" description="Helical" evidence="1">
    <location>
        <begin position="22"/>
        <end position="39"/>
    </location>
</feature>
<keyword evidence="1" id="KW-0812">Transmembrane</keyword>
<proteinExistence type="predicted"/>
<protein>
    <submittedName>
        <fullName evidence="2">Uncharacterized protein</fullName>
    </submittedName>
</protein>
<dbReference type="RefSeq" id="XP_016459590.1">
    <property type="nucleotide sequence ID" value="XM_016604104.1"/>
</dbReference>
<name>A0A1S3Z536_TOBAC</name>
<accession>A0A1S3Z536</accession>
<dbReference type="OrthoDB" id="10381230at2759"/>
<evidence type="ECO:0000256" key="1">
    <source>
        <dbReference type="SAM" id="Phobius"/>
    </source>
</evidence>
<dbReference type="KEGG" id="nta:107783129"/>
<organism evidence="2">
    <name type="scientific">Nicotiana tabacum</name>
    <name type="common">Common tobacco</name>
    <dbReference type="NCBI Taxonomy" id="4097"/>
    <lineage>
        <taxon>Eukaryota</taxon>
        <taxon>Viridiplantae</taxon>
        <taxon>Streptophyta</taxon>
        <taxon>Embryophyta</taxon>
        <taxon>Tracheophyta</taxon>
        <taxon>Spermatophyta</taxon>
        <taxon>Magnoliopsida</taxon>
        <taxon>eudicotyledons</taxon>
        <taxon>Gunneridae</taxon>
        <taxon>Pentapetalae</taxon>
        <taxon>asterids</taxon>
        <taxon>lamiids</taxon>
        <taxon>Solanales</taxon>
        <taxon>Solanaceae</taxon>
        <taxon>Nicotianoideae</taxon>
        <taxon>Nicotianeae</taxon>
        <taxon>Nicotiana</taxon>
    </lineage>
</organism>
<sequence>MGNLKSSLIASSNGFWTSDKDAIAMVYFLGGIFPLKFILHRRLLSILYKDILDLHIEGYSAMPFQFLKDLRHVHLAVLPARILDILRPSGAVPQMRIPVRRSDFCG</sequence>
<keyword evidence="1" id="KW-1133">Transmembrane helix</keyword>
<reference evidence="2" key="1">
    <citation type="submission" date="2025-08" db="UniProtKB">
        <authorList>
            <consortium name="RefSeq"/>
        </authorList>
    </citation>
    <scope>IDENTIFICATION</scope>
</reference>
<dbReference type="AlphaFoldDB" id="A0A1S3Z536"/>